<dbReference type="EMBL" id="VNJI01000005">
    <property type="protein sequence ID" value="TVY11005.1"/>
    <property type="molecule type" value="Genomic_DNA"/>
</dbReference>
<evidence type="ECO:0000256" key="1">
    <source>
        <dbReference type="ARBA" id="ARBA00023015"/>
    </source>
</evidence>
<evidence type="ECO:0000259" key="5">
    <source>
        <dbReference type="PROSITE" id="PS01124"/>
    </source>
</evidence>
<dbReference type="InterPro" id="IPR009057">
    <property type="entry name" value="Homeodomain-like_sf"/>
</dbReference>
<evidence type="ECO:0000313" key="6">
    <source>
        <dbReference type="EMBL" id="TVY11005.1"/>
    </source>
</evidence>
<dbReference type="PROSITE" id="PS00041">
    <property type="entry name" value="HTH_ARAC_FAMILY_1"/>
    <property type="match status" value="1"/>
</dbReference>
<accession>A0A559KFV1</accession>
<feature type="domain" description="HTH araC/xylS-type" evidence="5">
    <location>
        <begin position="667"/>
        <end position="764"/>
    </location>
</feature>
<keyword evidence="1" id="KW-0805">Transcription regulation</keyword>
<feature type="transmembrane region" description="Helical" evidence="4">
    <location>
        <begin position="296"/>
        <end position="320"/>
    </location>
</feature>
<dbReference type="Gene3D" id="1.10.10.60">
    <property type="entry name" value="Homeodomain-like"/>
    <property type="match status" value="2"/>
</dbReference>
<dbReference type="SUPFAM" id="SSF46689">
    <property type="entry name" value="Homeodomain-like"/>
    <property type="match status" value="2"/>
</dbReference>
<gene>
    <name evidence="6" type="ORF">FPZ49_05915</name>
</gene>
<dbReference type="RefSeq" id="WP_144844477.1">
    <property type="nucleotide sequence ID" value="NZ_VNJI01000005.1"/>
</dbReference>
<dbReference type="Pfam" id="PF12833">
    <property type="entry name" value="HTH_18"/>
    <property type="match status" value="1"/>
</dbReference>
<keyword evidence="4" id="KW-0472">Membrane</keyword>
<evidence type="ECO:0000256" key="4">
    <source>
        <dbReference type="SAM" id="Phobius"/>
    </source>
</evidence>
<keyword evidence="4" id="KW-0812">Transmembrane</keyword>
<dbReference type="InterPro" id="IPR018060">
    <property type="entry name" value="HTH_AraC"/>
</dbReference>
<dbReference type="Proteomes" id="UP000317036">
    <property type="component" value="Unassembled WGS sequence"/>
</dbReference>
<comment type="caution">
    <text evidence="6">The sequence shown here is derived from an EMBL/GenBank/DDBJ whole genome shotgun (WGS) entry which is preliminary data.</text>
</comment>
<evidence type="ECO:0000256" key="2">
    <source>
        <dbReference type="ARBA" id="ARBA00023125"/>
    </source>
</evidence>
<dbReference type="OrthoDB" id="1975037at2"/>
<dbReference type="PANTHER" id="PTHR43280">
    <property type="entry name" value="ARAC-FAMILY TRANSCRIPTIONAL REGULATOR"/>
    <property type="match status" value="1"/>
</dbReference>
<dbReference type="GO" id="GO:0003700">
    <property type="term" value="F:DNA-binding transcription factor activity"/>
    <property type="evidence" value="ECO:0007669"/>
    <property type="project" value="InterPro"/>
</dbReference>
<organism evidence="6 7">
    <name type="scientific">Paenibacillus cremeus</name>
    <dbReference type="NCBI Taxonomy" id="2163881"/>
    <lineage>
        <taxon>Bacteria</taxon>
        <taxon>Bacillati</taxon>
        <taxon>Bacillota</taxon>
        <taxon>Bacilli</taxon>
        <taxon>Bacillales</taxon>
        <taxon>Paenibacillaceae</taxon>
        <taxon>Paenibacillus</taxon>
    </lineage>
</organism>
<keyword evidence="3" id="KW-0804">Transcription</keyword>
<dbReference type="SMART" id="SM00342">
    <property type="entry name" value="HTH_ARAC"/>
    <property type="match status" value="1"/>
</dbReference>
<evidence type="ECO:0000256" key="3">
    <source>
        <dbReference type="ARBA" id="ARBA00023163"/>
    </source>
</evidence>
<dbReference type="AlphaFoldDB" id="A0A559KFV1"/>
<dbReference type="InterPro" id="IPR018062">
    <property type="entry name" value="HTH_AraC-typ_CS"/>
</dbReference>
<evidence type="ECO:0000313" key="7">
    <source>
        <dbReference type="Proteomes" id="UP000317036"/>
    </source>
</evidence>
<reference evidence="6 7" key="1">
    <citation type="submission" date="2019-07" db="EMBL/GenBank/DDBJ databases">
        <authorList>
            <person name="Kim J."/>
        </authorList>
    </citation>
    <scope>NUCLEOTIDE SEQUENCE [LARGE SCALE GENOMIC DNA]</scope>
    <source>
        <strain evidence="6 7">JC52</strain>
    </source>
</reference>
<dbReference type="PROSITE" id="PS01124">
    <property type="entry name" value="HTH_ARAC_FAMILY_2"/>
    <property type="match status" value="1"/>
</dbReference>
<name>A0A559KFV1_9BACL</name>
<proteinExistence type="predicted"/>
<dbReference type="GO" id="GO:0043565">
    <property type="term" value="F:sequence-specific DNA binding"/>
    <property type="evidence" value="ECO:0007669"/>
    <property type="project" value="InterPro"/>
</dbReference>
<protein>
    <submittedName>
        <fullName evidence="6">Helix-turn-helix transcriptional regulator</fullName>
    </submittedName>
</protein>
<keyword evidence="4" id="KW-1133">Transmembrane helix</keyword>
<sequence>MIRRKGSFYRNSLVMIMLIASLPGIVMGLVTYWTVTGKVETELQRQQQNKVVQQSKNLEAQFANLELVFSHWAFDPNLGAKLRELNFASDYNEVQALYQTLLVIEGSSPLIDKAELYLAVPRPVMINKDGYKFQNDAASRQQYLDMMKREKSIFWMDAAGMPGPKDVSGGTTLSLINKLPGGLGEPYGLLMATLNKHRLEEQLKSVNSLSEGSTLLLSGDSKWDISSNGSKTAFDSAVEKAYRSRGASGESFLFSYDKEVYSVSVSQFFRLGIPWVILSAAPLSSITSPVLLISKVILLVSFGGLLLAVALAWFGSVRIYSPLGRLYRKVSGEISRGDHKDELEWIEMKWDTLTKESEHLKSRLDLQQPMMREGFLMQLVQGYLFSLTETEAHERIKQFGLDIQGKQIAALFVQVRGMNGADARFTQGDEELVAFAVGNIAKELGDNRCLPCEALNFHDLSLGLFLTLPVEWSQEECKEELRAFGEELMRIIEHILKLQAVVVMGNTTTQLHRVPYLFEESRQLLNYRDFSSTSTLIDVSQLSRTSTHLEFPYPFLLEKEIIHAVRTGSQEEAAPLVHQFIQELTASGVKKVILQQGIYQLVGSVQHAMLQSGINPISMFGGANLFQELSQLNEPDEMQRWLETRVVGAYIQEVAGKADFRIKQVVENVLLFIQQHYGTNLSLESCADHFELTPYTLSRAIKQVTGINFIDYLTNLRIGHAKELLRTTSMKINEIADEVGYQQTYFNRIFKKAEGVSPSQYREMFQRD</sequence>
<keyword evidence="2" id="KW-0238">DNA-binding</keyword>
<feature type="transmembrane region" description="Helical" evidence="4">
    <location>
        <begin position="12"/>
        <end position="35"/>
    </location>
</feature>
<dbReference type="PANTHER" id="PTHR43280:SF28">
    <property type="entry name" value="HTH-TYPE TRANSCRIPTIONAL ACTIVATOR RHAS"/>
    <property type="match status" value="1"/>
</dbReference>
<keyword evidence="7" id="KW-1185">Reference proteome</keyword>